<accession>A0AAE0ER52</accession>
<dbReference type="NCBIfam" id="TIGR01376">
    <property type="entry name" value="POMP_repeat"/>
    <property type="match status" value="1"/>
</dbReference>
<evidence type="ECO:0000256" key="5">
    <source>
        <dbReference type="ARBA" id="ARBA00022525"/>
    </source>
</evidence>
<keyword evidence="6 10" id="KW-0732">Signal</keyword>
<protein>
    <recommendedName>
        <fullName evidence="4">Probable pectate lyase C</fullName>
    </recommendedName>
</protein>
<evidence type="ECO:0000313" key="11">
    <source>
        <dbReference type="EMBL" id="KAK3236992.1"/>
    </source>
</evidence>
<dbReference type="InterPro" id="IPR012334">
    <property type="entry name" value="Pectin_lyas_fold"/>
</dbReference>
<evidence type="ECO:0000256" key="10">
    <source>
        <dbReference type="SAM" id="SignalP"/>
    </source>
</evidence>
<evidence type="ECO:0000256" key="7">
    <source>
        <dbReference type="ARBA" id="ARBA00023136"/>
    </source>
</evidence>
<keyword evidence="8" id="KW-0998">Cell outer membrane</keyword>
<dbReference type="AlphaFoldDB" id="A0AAE0ER52"/>
<evidence type="ECO:0000313" key="12">
    <source>
        <dbReference type="Proteomes" id="UP001190700"/>
    </source>
</evidence>
<dbReference type="InterPro" id="IPR011050">
    <property type="entry name" value="Pectin_lyase_fold/virulence"/>
</dbReference>
<dbReference type="InterPro" id="IPR018247">
    <property type="entry name" value="EF_Hand_1_Ca_BS"/>
</dbReference>
<feature type="signal peptide" evidence="10">
    <location>
        <begin position="1"/>
        <end position="18"/>
    </location>
</feature>
<feature type="non-terminal residue" evidence="11">
    <location>
        <position position="777"/>
    </location>
</feature>
<name>A0AAE0ER52_9CHLO</name>
<dbReference type="PROSITE" id="PS00018">
    <property type="entry name" value="EF_HAND_1"/>
    <property type="match status" value="1"/>
</dbReference>
<dbReference type="PANTHER" id="PTHR11319">
    <property type="entry name" value="G PROTEIN-COUPLED RECEPTOR-RELATED"/>
    <property type="match status" value="1"/>
</dbReference>
<comment type="subcellular location">
    <subcellularLocation>
        <location evidence="1">Cell envelope</location>
    </subcellularLocation>
    <subcellularLocation>
        <location evidence="2">Cell outer membrane</location>
    </subcellularLocation>
    <subcellularLocation>
        <location evidence="3">Secreted</location>
    </subcellularLocation>
</comment>
<evidence type="ECO:0000256" key="3">
    <source>
        <dbReference type="ARBA" id="ARBA00004613"/>
    </source>
</evidence>
<evidence type="ECO:0000256" key="1">
    <source>
        <dbReference type="ARBA" id="ARBA00004196"/>
    </source>
</evidence>
<organism evidence="11 12">
    <name type="scientific">Cymbomonas tetramitiformis</name>
    <dbReference type="NCBI Taxonomy" id="36881"/>
    <lineage>
        <taxon>Eukaryota</taxon>
        <taxon>Viridiplantae</taxon>
        <taxon>Chlorophyta</taxon>
        <taxon>Pyramimonadophyceae</taxon>
        <taxon>Pyramimonadales</taxon>
        <taxon>Pyramimonadaceae</taxon>
        <taxon>Cymbomonas</taxon>
    </lineage>
</organism>
<feature type="region of interest" description="Disordered" evidence="9">
    <location>
        <begin position="96"/>
        <end position="122"/>
    </location>
</feature>
<dbReference type="SUPFAM" id="SSF51126">
    <property type="entry name" value="Pectin lyase-like"/>
    <property type="match status" value="1"/>
</dbReference>
<keyword evidence="12" id="KW-1185">Reference proteome</keyword>
<proteinExistence type="predicted"/>
<evidence type="ECO:0000256" key="4">
    <source>
        <dbReference type="ARBA" id="ARBA00016512"/>
    </source>
</evidence>
<evidence type="ECO:0000256" key="8">
    <source>
        <dbReference type="ARBA" id="ARBA00023237"/>
    </source>
</evidence>
<keyword evidence="7" id="KW-0472">Membrane</keyword>
<dbReference type="InterPro" id="IPR003368">
    <property type="entry name" value="POMP_repeat"/>
</dbReference>
<feature type="chain" id="PRO_5042027023" description="Probable pectate lyase C" evidence="10">
    <location>
        <begin position="19"/>
        <end position="777"/>
    </location>
</feature>
<keyword evidence="5" id="KW-0964">Secreted</keyword>
<dbReference type="PANTHER" id="PTHR11319:SF35">
    <property type="entry name" value="OUTER MEMBRANE PROTEIN PMPC-RELATED"/>
    <property type="match status" value="1"/>
</dbReference>
<comment type="caution">
    <text evidence="11">The sequence shown here is derived from an EMBL/GenBank/DDBJ whole genome shotgun (WGS) entry which is preliminary data.</text>
</comment>
<sequence length="777" mass="83455">MFLAVLWCVIALPVRTAGKQHSASVSDSAKFQSSAVENASTHSNTLVTTVDKLLQELPNSEAWDRDGDGCISATELSQGRFLYQVRLEQLAQAQGGALQNSTSASRPGTAGPADEMTGDSMGERLPATAHQRHLFGHGGSHADLNVTGGTDELLTDVSEDPQVDADTAGVNAEMASDCLLREQAITSACNGALMKDCCEAVSEFNEGWCWCSREAVLQGGYRLQSVKWMERDCPWDSTYTDYEMSDVCRGNSTNVDFSEDSAGTANGTQNLTGNWAGDLGTTYYTMATEELEGSDAWKLQFTGCQGVYMVYHLVVNLEEWEVYDEMHSQLGLKMFRANLPSRLGNVFMYGTVGPRDTIYGYATSLTTPDHVVAFNATYQGMLGLTQTCNGNGFCALADGNYYACKCDDYNFGVDCKYSTQNTEEYYVQPVGTTSGHGTQGVNFTSLRAALTLTSEEAARTIWLRPGVYQGDGNTRLSLSNSSAEGSIPLPLQTLTLRSTDGPLVTVVDCGSEAWFLVLGGSFEQSFDRNLEQSSGVQLEGFTVQNCVNGKLAGSDTSLGSMGSAIEVYNWLSRFQLKNMVLTGGRGGHGAVHVVQCAHVMILECSLTNNSAEDLGQMDVATGNGGALTAEYSVLDILDTTFEHNRAKGFGGAVAAEGDASLQYSTLSMKNVLFRNNTAGSEGGGLHIVKVIYANLEDMVFLDNSVVAASSGRTDSAFAYQQQDQHRTSVTGGSGGAMMVINCDVDIKRARFASNQARHFGGVSPWPRLRASLPASMR</sequence>
<dbReference type="Gene3D" id="2.160.20.10">
    <property type="entry name" value="Single-stranded right-handed beta-helix, Pectin lyase-like"/>
    <property type="match status" value="1"/>
</dbReference>
<dbReference type="EMBL" id="LGRX02034736">
    <property type="protein sequence ID" value="KAK3236992.1"/>
    <property type="molecule type" value="Genomic_DNA"/>
</dbReference>
<evidence type="ECO:0000256" key="6">
    <source>
        <dbReference type="ARBA" id="ARBA00022729"/>
    </source>
</evidence>
<evidence type="ECO:0000256" key="2">
    <source>
        <dbReference type="ARBA" id="ARBA00004442"/>
    </source>
</evidence>
<reference evidence="11 12" key="1">
    <citation type="journal article" date="2015" name="Genome Biol. Evol.">
        <title>Comparative Genomics of a Bacterivorous Green Alga Reveals Evolutionary Causalities and Consequences of Phago-Mixotrophic Mode of Nutrition.</title>
        <authorList>
            <person name="Burns J.A."/>
            <person name="Paasch A."/>
            <person name="Narechania A."/>
            <person name="Kim E."/>
        </authorList>
    </citation>
    <scope>NUCLEOTIDE SEQUENCE [LARGE SCALE GENOMIC DNA]</scope>
    <source>
        <strain evidence="11 12">PLY_AMNH</strain>
    </source>
</reference>
<gene>
    <name evidence="11" type="ORF">CYMTET_52905</name>
</gene>
<dbReference type="GO" id="GO:0005576">
    <property type="term" value="C:extracellular region"/>
    <property type="evidence" value="ECO:0007669"/>
    <property type="project" value="UniProtKB-SubCell"/>
</dbReference>
<dbReference type="Proteomes" id="UP001190700">
    <property type="component" value="Unassembled WGS sequence"/>
</dbReference>
<evidence type="ECO:0000256" key="9">
    <source>
        <dbReference type="SAM" id="MobiDB-lite"/>
    </source>
</evidence>